<organism evidence="1 2">
    <name type="scientific">Edaphobacter aggregans</name>
    <dbReference type="NCBI Taxonomy" id="570835"/>
    <lineage>
        <taxon>Bacteria</taxon>
        <taxon>Pseudomonadati</taxon>
        <taxon>Acidobacteriota</taxon>
        <taxon>Terriglobia</taxon>
        <taxon>Terriglobales</taxon>
        <taxon>Acidobacteriaceae</taxon>
        <taxon>Edaphobacter</taxon>
    </lineage>
</organism>
<comment type="caution">
    <text evidence="1">The sequence shown here is derived from an EMBL/GenBank/DDBJ whole genome shotgun (WGS) entry which is preliminary data.</text>
</comment>
<gene>
    <name evidence="1" type="ORF">EDE15_2107</name>
</gene>
<dbReference type="EMBL" id="RSDW01000001">
    <property type="protein sequence ID" value="RSL16586.1"/>
    <property type="molecule type" value="Genomic_DNA"/>
</dbReference>
<evidence type="ECO:0000313" key="1">
    <source>
        <dbReference type="EMBL" id="RSL16586.1"/>
    </source>
</evidence>
<accession>A0A428MI69</accession>
<dbReference type="AlphaFoldDB" id="A0A428MI69"/>
<name>A0A428MI69_9BACT</name>
<reference evidence="1 2" key="1">
    <citation type="submission" date="2018-12" db="EMBL/GenBank/DDBJ databases">
        <title>Sequencing of bacterial isolates from soil warming experiment in Harvard Forest, Massachusetts, USA.</title>
        <authorList>
            <person name="Deangelis K."/>
        </authorList>
    </citation>
    <scope>NUCLEOTIDE SEQUENCE [LARGE SCALE GENOMIC DNA]</scope>
    <source>
        <strain evidence="1 2">EB153</strain>
    </source>
</reference>
<dbReference type="Proteomes" id="UP000269669">
    <property type="component" value="Unassembled WGS sequence"/>
</dbReference>
<proteinExistence type="predicted"/>
<protein>
    <submittedName>
        <fullName evidence="1">Uncharacterized protein</fullName>
    </submittedName>
</protein>
<evidence type="ECO:0000313" key="2">
    <source>
        <dbReference type="Proteomes" id="UP000269669"/>
    </source>
</evidence>
<keyword evidence="2" id="KW-1185">Reference proteome</keyword>
<dbReference type="RefSeq" id="WP_185827105.1">
    <property type="nucleotide sequence ID" value="NZ_RSDW01000001.1"/>
</dbReference>
<sequence length="53" mass="6279">MAASGSTQMSHSRQQERRRQVRGLLLLALVIFIFSLLRGDVHRIFTPGWWRLW</sequence>